<protein>
    <submittedName>
        <fullName evidence="3">Uncharacterized protein LOC116196970 isoform X1</fullName>
    </submittedName>
</protein>
<dbReference type="RefSeq" id="XP_031382803.1">
    <property type="nucleotide sequence ID" value="XM_031526943.1"/>
</dbReference>
<reference evidence="3" key="2">
    <citation type="submission" date="2025-08" db="UniProtKB">
        <authorList>
            <consortium name="RefSeq"/>
        </authorList>
    </citation>
    <scope>IDENTIFICATION</scope>
    <source>
        <tissue evidence="3">Leaf</tissue>
    </source>
</reference>
<dbReference type="GeneID" id="116196970"/>
<gene>
    <name evidence="3" type="primary">LOC116196970</name>
</gene>
<proteinExistence type="predicted"/>
<keyword evidence="2" id="KW-1185">Reference proteome</keyword>
<feature type="transmembrane region" description="Helical" evidence="1">
    <location>
        <begin position="42"/>
        <end position="64"/>
    </location>
</feature>
<dbReference type="Proteomes" id="UP000515151">
    <property type="component" value="Chromosome 2"/>
</dbReference>
<evidence type="ECO:0000313" key="2">
    <source>
        <dbReference type="Proteomes" id="UP000515151"/>
    </source>
</evidence>
<accession>A0A6P8CSM2</accession>
<keyword evidence="1" id="KW-1133">Transmembrane helix</keyword>
<reference evidence="2" key="1">
    <citation type="journal article" date="2020" name="Plant Biotechnol. J.">
        <title>The pomegranate (Punica granatum L.) draft genome dissects genetic divergence between soft- and hard-seeded cultivars.</title>
        <authorList>
            <person name="Luo X."/>
            <person name="Li H."/>
            <person name="Wu Z."/>
            <person name="Yao W."/>
            <person name="Zhao P."/>
            <person name="Cao D."/>
            <person name="Yu H."/>
            <person name="Li K."/>
            <person name="Poudel K."/>
            <person name="Zhao D."/>
            <person name="Zhang F."/>
            <person name="Xia X."/>
            <person name="Chen L."/>
            <person name="Wang Q."/>
            <person name="Jing D."/>
            <person name="Cao S."/>
        </authorList>
    </citation>
    <scope>NUCLEOTIDE SEQUENCE [LARGE SCALE GENOMIC DNA]</scope>
    <source>
        <strain evidence="2">cv. Tunisia</strain>
    </source>
</reference>
<keyword evidence="1" id="KW-0812">Transmembrane</keyword>
<dbReference type="AlphaFoldDB" id="A0A6P8CSM2"/>
<keyword evidence="1" id="KW-0472">Membrane</keyword>
<organism evidence="2 3">
    <name type="scientific">Punica granatum</name>
    <name type="common">Pomegranate</name>
    <dbReference type="NCBI Taxonomy" id="22663"/>
    <lineage>
        <taxon>Eukaryota</taxon>
        <taxon>Viridiplantae</taxon>
        <taxon>Streptophyta</taxon>
        <taxon>Embryophyta</taxon>
        <taxon>Tracheophyta</taxon>
        <taxon>Spermatophyta</taxon>
        <taxon>Magnoliopsida</taxon>
        <taxon>eudicotyledons</taxon>
        <taxon>Gunneridae</taxon>
        <taxon>Pentapetalae</taxon>
        <taxon>rosids</taxon>
        <taxon>malvids</taxon>
        <taxon>Myrtales</taxon>
        <taxon>Lythraceae</taxon>
        <taxon>Punica</taxon>
    </lineage>
</organism>
<name>A0A6P8CSM2_PUNGR</name>
<evidence type="ECO:0000256" key="1">
    <source>
        <dbReference type="SAM" id="Phobius"/>
    </source>
</evidence>
<evidence type="ECO:0000313" key="3">
    <source>
        <dbReference type="RefSeq" id="XP_031382803.1"/>
    </source>
</evidence>
<sequence>MNALSCWDVRKRRFLEFPIQSQDSSGAVREMTLCYPSTSKKLAMTVGFFLAGAGLFGYGFHLCLEEHYSTTSKFTRVHTIPMKCRSQSSFSSGTRGYRSRDG</sequence>